<dbReference type="Proteomes" id="UP001459277">
    <property type="component" value="Unassembled WGS sequence"/>
</dbReference>
<dbReference type="Pfam" id="PF01344">
    <property type="entry name" value="Kelch_1"/>
    <property type="match status" value="1"/>
</dbReference>
<dbReference type="AlphaFoldDB" id="A0AAW2BRN7"/>
<organism evidence="1 2">
    <name type="scientific">Lithocarpus litseifolius</name>
    <dbReference type="NCBI Taxonomy" id="425828"/>
    <lineage>
        <taxon>Eukaryota</taxon>
        <taxon>Viridiplantae</taxon>
        <taxon>Streptophyta</taxon>
        <taxon>Embryophyta</taxon>
        <taxon>Tracheophyta</taxon>
        <taxon>Spermatophyta</taxon>
        <taxon>Magnoliopsida</taxon>
        <taxon>eudicotyledons</taxon>
        <taxon>Gunneridae</taxon>
        <taxon>Pentapetalae</taxon>
        <taxon>rosids</taxon>
        <taxon>fabids</taxon>
        <taxon>Fagales</taxon>
        <taxon>Fagaceae</taxon>
        <taxon>Lithocarpus</taxon>
    </lineage>
</organism>
<comment type="caution">
    <text evidence="1">The sequence shown here is derived from an EMBL/GenBank/DDBJ whole genome shotgun (WGS) entry which is preliminary data.</text>
</comment>
<protein>
    <submittedName>
        <fullName evidence="1">Uncharacterized protein</fullName>
    </submittedName>
</protein>
<dbReference type="InterPro" id="IPR015915">
    <property type="entry name" value="Kelch-typ_b-propeller"/>
</dbReference>
<keyword evidence="2" id="KW-1185">Reference proteome</keyword>
<accession>A0AAW2BRN7</accession>
<evidence type="ECO:0000313" key="1">
    <source>
        <dbReference type="EMBL" id="KAK9988343.1"/>
    </source>
</evidence>
<evidence type="ECO:0000313" key="2">
    <source>
        <dbReference type="Proteomes" id="UP001459277"/>
    </source>
</evidence>
<dbReference type="SUPFAM" id="SSF117281">
    <property type="entry name" value="Kelch motif"/>
    <property type="match status" value="1"/>
</dbReference>
<sequence>MEGKGKGLATQFEIALFASTSATRDGIQAEWYTIKVPDPECPPPSSSPNVITIKKPLRPFSKVWLACTYIEHAVIGSRLYSLGGMNPDFEPFAGVTTPEFARFLKVRSFDLSTPDDGWKPVASMTFPKRLQPPCLVLDDKLYVLGGVSASEVGLIGSGWMEVYGPDSNTWEPLPNPPLGILLSAHFPAYYGTLESKKQILLAQRDPAYYAILDSEKQMDTSLFATFYVYHVIDRCWTLLEPPKRKLRPYYHDPVRPVCGRRSTIVDNTIYWGFVLDGIVHVQSHNIDTDLYFHGCLDIRRFFHGEFADEFCPQLPLLHVADQTFCLLMFTFVSKMEEEDSGEDSDIKVFKDNGIRFLNCIVLDISLNPFKDEGKRKSKEEFDEIYKYHFMGDSSKQLYISLVSVQKYPRQMKDESYDMANKLNQIDNGLIRDDNVVHVYVARVAISSIVSYMHVRQRFSFYYL</sequence>
<name>A0AAW2BRN7_9ROSI</name>
<dbReference type="InterPro" id="IPR006652">
    <property type="entry name" value="Kelch_1"/>
</dbReference>
<reference evidence="1 2" key="1">
    <citation type="submission" date="2024-01" db="EMBL/GenBank/DDBJ databases">
        <title>A telomere-to-telomere, gap-free genome of sweet tea (Lithocarpus litseifolius).</title>
        <authorList>
            <person name="Zhou J."/>
        </authorList>
    </citation>
    <scope>NUCLEOTIDE SEQUENCE [LARGE SCALE GENOMIC DNA]</scope>
    <source>
        <strain evidence="1">Zhou-2022a</strain>
        <tissue evidence="1">Leaf</tissue>
    </source>
</reference>
<proteinExistence type="predicted"/>
<dbReference type="EMBL" id="JAZDWU010000010">
    <property type="protein sequence ID" value="KAK9988343.1"/>
    <property type="molecule type" value="Genomic_DNA"/>
</dbReference>
<dbReference type="Gene3D" id="2.120.10.80">
    <property type="entry name" value="Kelch-type beta propeller"/>
    <property type="match status" value="1"/>
</dbReference>
<gene>
    <name evidence="1" type="ORF">SO802_028582</name>
</gene>